<dbReference type="RefSeq" id="WP_346079531.1">
    <property type="nucleotide sequence ID" value="NZ_BAAATL010000007.1"/>
</dbReference>
<keyword evidence="2" id="KW-1185">Reference proteome</keyword>
<organism evidence="1 2">
    <name type="scientific">Streptomyces graminearus</name>
    <dbReference type="NCBI Taxonomy" id="284030"/>
    <lineage>
        <taxon>Bacteria</taxon>
        <taxon>Bacillati</taxon>
        <taxon>Actinomycetota</taxon>
        <taxon>Actinomycetes</taxon>
        <taxon>Kitasatosporales</taxon>
        <taxon>Streptomycetaceae</taxon>
        <taxon>Streptomyces</taxon>
    </lineage>
</organism>
<evidence type="ECO:0000313" key="1">
    <source>
        <dbReference type="EMBL" id="GAA2476121.1"/>
    </source>
</evidence>
<protein>
    <submittedName>
        <fullName evidence="1">Uncharacterized protein</fullName>
    </submittedName>
</protein>
<comment type="caution">
    <text evidence="1">The sequence shown here is derived from an EMBL/GenBank/DDBJ whole genome shotgun (WGS) entry which is preliminary data.</text>
</comment>
<evidence type="ECO:0000313" key="2">
    <source>
        <dbReference type="Proteomes" id="UP001501721"/>
    </source>
</evidence>
<accession>A0ABP5Y705</accession>
<name>A0ABP5Y705_9ACTN</name>
<dbReference type="Proteomes" id="UP001501721">
    <property type="component" value="Unassembled WGS sequence"/>
</dbReference>
<dbReference type="EMBL" id="BAAATL010000007">
    <property type="protein sequence ID" value="GAA2476121.1"/>
    <property type="molecule type" value="Genomic_DNA"/>
</dbReference>
<gene>
    <name evidence="1" type="ORF">GCM10010422_19580</name>
</gene>
<reference evidence="2" key="1">
    <citation type="journal article" date="2019" name="Int. J. Syst. Evol. Microbiol.">
        <title>The Global Catalogue of Microorganisms (GCM) 10K type strain sequencing project: providing services to taxonomists for standard genome sequencing and annotation.</title>
        <authorList>
            <consortium name="The Broad Institute Genomics Platform"/>
            <consortium name="The Broad Institute Genome Sequencing Center for Infectious Disease"/>
            <person name="Wu L."/>
            <person name="Ma J."/>
        </authorList>
    </citation>
    <scope>NUCLEOTIDE SEQUENCE [LARGE SCALE GENOMIC DNA]</scope>
    <source>
        <strain evidence="2">JCM 6923</strain>
    </source>
</reference>
<proteinExistence type="predicted"/>
<sequence>MAYSPFPGRTPALRVLDASVPAAPLLQGRVLLHENARFVPQMRTPLDDDLGGVVMSGEKAGERAYQLRTSGFTGALLIDTAAYKTHTATADEPFLLDGNELFDTVDTSLQLQKARGASAALTPTGYIPPGASRVLKAVMRQSERIERADTIVNLPIDIAWLTDAFLSQLIAVCKRIPHPKALTLFRQFDPMEQAKSVPANLRRVLAELPDVALLRTDLAALDALAHGGLFAGIGADSASRHSIPPGERALFNPNGGGPQYPSVLMPSLMCFKGTQSLARLYANHQPATCSCDVCDGRGLDRFNDPGGEARRESEDHNISTWSAWVIEITSRKPGLERKAWWRDKCAAAIAHYALENQRLGLSANSKAGFVVPDPLEAWATLPITP</sequence>